<dbReference type="EMBL" id="CP095073">
    <property type="protein sequence ID" value="UOQ45987.1"/>
    <property type="molecule type" value="Genomic_DNA"/>
</dbReference>
<keyword evidence="1 3" id="KW-0378">Hydrolase</keyword>
<dbReference type="Proteomes" id="UP000831787">
    <property type="component" value="Chromosome"/>
</dbReference>
<protein>
    <submittedName>
        <fullName evidence="3">Alpha/beta hydrolase fold domain-containing protein</fullName>
    </submittedName>
</protein>
<dbReference type="Pfam" id="PF07859">
    <property type="entry name" value="Abhydrolase_3"/>
    <property type="match status" value="1"/>
</dbReference>
<reference evidence="3 4" key="1">
    <citation type="submission" date="2022-04" db="EMBL/GenBank/DDBJ databases">
        <title>Halobacillus sp. isolated from saltern.</title>
        <authorList>
            <person name="Won M."/>
            <person name="Lee C.-M."/>
            <person name="Woen H.-Y."/>
            <person name="Kwon S.-W."/>
        </authorList>
    </citation>
    <scope>NUCLEOTIDE SEQUENCE [LARGE SCALE GENOMIC DNA]</scope>
    <source>
        <strain evidence="3 4">SSBR10-3</strain>
    </source>
</reference>
<evidence type="ECO:0000313" key="3">
    <source>
        <dbReference type="EMBL" id="UOQ45987.1"/>
    </source>
</evidence>
<dbReference type="InterPro" id="IPR029058">
    <property type="entry name" value="AB_hydrolase_fold"/>
</dbReference>
<dbReference type="InterPro" id="IPR050300">
    <property type="entry name" value="GDXG_lipolytic_enzyme"/>
</dbReference>
<dbReference type="InterPro" id="IPR013094">
    <property type="entry name" value="AB_hydrolase_3"/>
</dbReference>
<dbReference type="PANTHER" id="PTHR48081">
    <property type="entry name" value="AB HYDROLASE SUPERFAMILY PROTEIN C4A8.06C"/>
    <property type="match status" value="1"/>
</dbReference>
<dbReference type="RefSeq" id="WP_244712952.1">
    <property type="nucleotide sequence ID" value="NZ_CP095073.1"/>
</dbReference>
<organism evidence="3 4">
    <name type="scientific">Halobacillus salinarum</name>
    <dbReference type="NCBI Taxonomy" id="2932257"/>
    <lineage>
        <taxon>Bacteria</taxon>
        <taxon>Bacillati</taxon>
        <taxon>Bacillota</taxon>
        <taxon>Bacilli</taxon>
        <taxon>Bacillales</taxon>
        <taxon>Bacillaceae</taxon>
        <taxon>Halobacillus</taxon>
    </lineage>
</organism>
<dbReference type="Gene3D" id="3.40.50.1820">
    <property type="entry name" value="alpha/beta hydrolase"/>
    <property type="match status" value="1"/>
</dbReference>
<proteinExistence type="predicted"/>
<accession>A0ABY4EPZ2</accession>
<dbReference type="PANTHER" id="PTHR48081:SF8">
    <property type="entry name" value="ALPHA_BETA HYDROLASE FOLD-3 DOMAIN-CONTAINING PROTEIN-RELATED"/>
    <property type="match status" value="1"/>
</dbReference>
<sequence length="312" mass="35162">MPVNPLIQLMLHKMKENPMPPLSEVTPEEYRERERKIMSVPQPEEKVQAVDDCQLELDGRAIQIRVYTPLGGNKPYPCLVYYHGGGWVLGSLDTHDIVCKFFASECNCKVISVDYRLAPENKFPAAVRDAYESFEKIYEDAEHYGIRRDSMAVGGDSAGGNLAAVTAIWAKENSGPPIRHQLLIYPSTGFKEESDSLIENAQGFLLTTEMMHWFREHYFYDTEDLNHPHASPIFYEDKTGLPPATILTAQYDPLRDAGKAYADELREAGVKVNYQNFEGLIHGFANFIGLVPEAKRALSQAAVFLNHSFQEG</sequence>
<feature type="domain" description="Alpha/beta hydrolase fold-3" evidence="2">
    <location>
        <begin position="79"/>
        <end position="285"/>
    </location>
</feature>
<name>A0ABY4EPZ2_9BACI</name>
<gene>
    <name evidence="3" type="ORF">MUN89_08735</name>
</gene>
<evidence type="ECO:0000256" key="1">
    <source>
        <dbReference type="ARBA" id="ARBA00022801"/>
    </source>
</evidence>
<keyword evidence="4" id="KW-1185">Reference proteome</keyword>
<dbReference type="SUPFAM" id="SSF53474">
    <property type="entry name" value="alpha/beta-Hydrolases"/>
    <property type="match status" value="1"/>
</dbReference>
<dbReference type="GO" id="GO:0016787">
    <property type="term" value="F:hydrolase activity"/>
    <property type="evidence" value="ECO:0007669"/>
    <property type="project" value="UniProtKB-KW"/>
</dbReference>
<evidence type="ECO:0000313" key="4">
    <source>
        <dbReference type="Proteomes" id="UP000831787"/>
    </source>
</evidence>
<evidence type="ECO:0000259" key="2">
    <source>
        <dbReference type="Pfam" id="PF07859"/>
    </source>
</evidence>